<keyword evidence="7" id="KW-1185">Reference proteome</keyword>
<evidence type="ECO:0008006" key="8">
    <source>
        <dbReference type="Google" id="ProtNLM"/>
    </source>
</evidence>
<feature type="region of interest" description="Disordered" evidence="2">
    <location>
        <begin position="1006"/>
        <end position="1032"/>
    </location>
</feature>
<evidence type="ECO:0000313" key="7">
    <source>
        <dbReference type="Proteomes" id="UP000821866"/>
    </source>
</evidence>
<dbReference type="InterPro" id="IPR048365">
    <property type="entry name" value="TNP-like_RNaseH_N"/>
</dbReference>
<accession>A0A9J6DJU8</accession>
<dbReference type="InterPro" id="IPR048367">
    <property type="entry name" value="TNP-like_RNaseH_C"/>
</dbReference>
<reference evidence="6" key="1">
    <citation type="journal article" date="2020" name="Cell">
        <title>Large-Scale Comparative Analyses of Tick Genomes Elucidate Their Genetic Diversity and Vector Capacities.</title>
        <authorList>
            <consortium name="Tick Genome and Microbiome Consortium (TIGMIC)"/>
            <person name="Jia N."/>
            <person name="Wang J."/>
            <person name="Shi W."/>
            <person name="Du L."/>
            <person name="Sun Y."/>
            <person name="Zhan W."/>
            <person name="Jiang J.F."/>
            <person name="Wang Q."/>
            <person name="Zhang B."/>
            <person name="Ji P."/>
            <person name="Bell-Sakyi L."/>
            <person name="Cui X.M."/>
            <person name="Yuan T.T."/>
            <person name="Jiang B.G."/>
            <person name="Yang W.F."/>
            <person name="Lam T.T."/>
            <person name="Chang Q.C."/>
            <person name="Ding S.J."/>
            <person name="Wang X.J."/>
            <person name="Zhu J.G."/>
            <person name="Ruan X.D."/>
            <person name="Zhao L."/>
            <person name="Wei J.T."/>
            <person name="Ye R.Z."/>
            <person name="Que T.C."/>
            <person name="Du C.H."/>
            <person name="Zhou Y.H."/>
            <person name="Cheng J.X."/>
            <person name="Dai P.F."/>
            <person name="Guo W.B."/>
            <person name="Han X.H."/>
            <person name="Huang E.J."/>
            <person name="Li L.F."/>
            <person name="Wei W."/>
            <person name="Gao Y.C."/>
            <person name="Liu J.Z."/>
            <person name="Shao H.Z."/>
            <person name="Wang X."/>
            <person name="Wang C.C."/>
            <person name="Yang T.C."/>
            <person name="Huo Q.B."/>
            <person name="Li W."/>
            <person name="Chen H.Y."/>
            <person name="Chen S.E."/>
            <person name="Zhou L.G."/>
            <person name="Ni X.B."/>
            <person name="Tian J.H."/>
            <person name="Sheng Y."/>
            <person name="Liu T."/>
            <person name="Pan Y.S."/>
            <person name="Xia L.Y."/>
            <person name="Li J."/>
            <person name="Zhao F."/>
            <person name="Cao W.C."/>
        </authorList>
    </citation>
    <scope>NUCLEOTIDE SEQUENCE</scope>
    <source>
        <strain evidence="6">Rmic-2018</strain>
    </source>
</reference>
<evidence type="ECO:0000259" key="4">
    <source>
        <dbReference type="Pfam" id="PF21788"/>
    </source>
</evidence>
<evidence type="ECO:0000313" key="6">
    <source>
        <dbReference type="EMBL" id="KAH8022453.1"/>
    </source>
</evidence>
<protein>
    <recommendedName>
        <fullName evidence="8">Transposable element</fullName>
    </recommendedName>
</protein>
<dbReference type="EMBL" id="JABSTU010000009">
    <property type="protein sequence ID" value="KAH8022453.1"/>
    <property type="molecule type" value="Genomic_DNA"/>
</dbReference>
<dbReference type="VEuPathDB" id="VectorBase:LOC119180968"/>
<keyword evidence="1" id="KW-0175">Coiled coil</keyword>
<evidence type="ECO:0000256" key="1">
    <source>
        <dbReference type="SAM" id="Coils"/>
    </source>
</evidence>
<name>A0A9J6DJU8_RHIMP</name>
<feature type="coiled-coil region" evidence="1">
    <location>
        <begin position="292"/>
        <end position="323"/>
    </location>
</feature>
<dbReference type="Proteomes" id="UP000821866">
    <property type="component" value="Chromosome 7"/>
</dbReference>
<gene>
    <name evidence="6" type="ORF">HPB51_024552</name>
</gene>
<proteinExistence type="predicted"/>
<dbReference type="VEuPathDB" id="VectorBase:LOC119165142"/>
<dbReference type="Pfam" id="PF21788">
    <property type="entry name" value="TNP-like_GBD"/>
    <property type="match status" value="1"/>
</dbReference>
<dbReference type="Pfam" id="PF21787">
    <property type="entry name" value="TNP-like_RNaseH_N"/>
    <property type="match status" value="1"/>
</dbReference>
<evidence type="ECO:0000259" key="3">
    <source>
        <dbReference type="Pfam" id="PF21787"/>
    </source>
</evidence>
<dbReference type="Pfam" id="PF21789">
    <property type="entry name" value="TNP-like_RNaseH_C"/>
    <property type="match status" value="1"/>
</dbReference>
<sequence>MSGTRRAGLSKDAVPSIFEGAPSYLSRKIKSPRKQVKRLALPVAASVSSCNNNSSNLPTTASHIEVSPADNMETSSDDSCCVTKTGESNSCDSVFERLFSAVSCVSLPQPSWAAHLINLAGVRDVVFIDAAVAHRTSDGSSVLFNRKALHVKSNMEVQVYILDKLIDSAAIGVSPFATSALEVESMLKVVDGIDVCRGGPSLKDFPDVSPECAFVDCQKSWRHNKCLLVTPGGAICRLCSGLVDTLRIHADRRAARAKQGIPLKRFRLSVVPTQQQKLSALRHARSAVQRSRARLAKRNKLLLEQLQAAMKELTDLQEQDIKEKLKGFDIPPAQLLLIEECVSVARCASKTSRRYTDDWILLCLLLHIRSPATYSFLRNNDILPLPCVTTVRKYISMVGPKCGFDDNFFKALKIKVAGKTAFQRRGILILDEIQVRKEMAVNSQTMTYTGLVDQGEKNNQSKELADHGLVFAFAPFGETYLQPVAVFASKGPTKGTLLSQLLIQCIVHLEKAGLFVDGVVCDGASTNRAMWKQLGITGALGHVRNSFEHPMDSSRNVYVLSDTPHIFKCIRNRLLDKKVLKKDGKLIKWSCYDALYVADNENKAELKVCPKITFNHINPSKMLRMRVKLATQIFSNSVAKGILFYAKRGASRLTNVEPTVEFTLFLNDLFDALNRRFPAEGLKLEGRDFCVLESASAWLDSWEQQVVSGEIHKDLFLTQSTAEGLRVTLKSVRELSIYLLKDCDFKYVLTAKMNQDPLERFFGIIRQAGGQNEHPTFPTFLQLYRMLSLYSLVKPPKFGNCTLPDKRQAAVVTLSDIREIYKGSAAQRTGKLDELKRKLDGLIDEGSWECDDVFDFDDPDTDATVVECIVYYVTGFVSRKLRNGTTCSICKNALQGKQGLASVPEADLVNCKTRGWLTHPNMHLFDFFKYTEEQFAKYAGDRDAYDKTTDAVLENFHFTFPCEPYRGAPSERARSPKLLLTPCTARYEDADAVTSEEPPVADVKRRTVTPAAQDRPKPVTEKASLTETSTTTRTRAVPYNYSRRFSLPSDGFETSSGPEQDDKWGRLNLKGKMMSLLSGWHDGVQPESTNCTATPSFHCEAPAVANKPGILEPRQVSFSTTVAGGATAPCSIGTTEAEVPAEPQCRPLPAQEVCRSDRTADDAGGLRHDDERLSAGTTSVVTPMGAEQCSTADSQWRKARRAALPINSTLTQTIQMGWHSGSFVCSPAKVATRDSGQQTDP</sequence>
<reference evidence="6" key="2">
    <citation type="submission" date="2021-09" db="EMBL/GenBank/DDBJ databases">
        <authorList>
            <person name="Jia N."/>
            <person name="Wang J."/>
            <person name="Shi W."/>
            <person name="Du L."/>
            <person name="Sun Y."/>
            <person name="Zhan W."/>
            <person name="Jiang J."/>
            <person name="Wang Q."/>
            <person name="Zhang B."/>
            <person name="Ji P."/>
            <person name="Sakyi L.B."/>
            <person name="Cui X."/>
            <person name="Yuan T."/>
            <person name="Jiang B."/>
            <person name="Yang W."/>
            <person name="Lam T.T.-Y."/>
            <person name="Chang Q."/>
            <person name="Ding S."/>
            <person name="Wang X."/>
            <person name="Zhu J."/>
            <person name="Ruan X."/>
            <person name="Zhao L."/>
            <person name="Wei J."/>
            <person name="Que T."/>
            <person name="Du C."/>
            <person name="Cheng J."/>
            <person name="Dai P."/>
            <person name="Han X."/>
            <person name="Huang E."/>
            <person name="Gao Y."/>
            <person name="Liu J."/>
            <person name="Shao H."/>
            <person name="Ye R."/>
            <person name="Li L."/>
            <person name="Wei W."/>
            <person name="Wang X."/>
            <person name="Wang C."/>
            <person name="Huo Q."/>
            <person name="Li W."/>
            <person name="Guo W."/>
            <person name="Chen H."/>
            <person name="Chen S."/>
            <person name="Zhou L."/>
            <person name="Zhou L."/>
            <person name="Ni X."/>
            <person name="Tian J."/>
            <person name="Zhou Y."/>
            <person name="Sheng Y."/>
            <person name="Liu T."/>
            <person name="Pan Y."/>
            <person name="Xia L."/>
            <person name="Li J."/>
            <person name="Zhao F."/>
            <person name="Cao W."/>
        </authorList>
    </citation>
    <scope>NUCLEOTIDE SEQUENCE</scope>
    <source>
        <strain evidence="6">Rmic-2018</strain>
        <tissue evidence="6">Larvae</tissue>
    </source>
</reference>
<feature type="domain" description="Transposable element P transposase-like RNase H" evidence="3">
    <location>
        <begin position="401"/>
        <end position="535"/>
    </location>
</feature>
<dbReference type="InterPro" id="IPR048366">
    <property type="entry name" value="TNP-like_GBD"/>
</dbReference>
<dbReference type="PANTHER" id="PTHR47577">
    <property type="entry name" value="THAP DOMAIN-CONTAINING PROTEIN 6"/>
    <property type="match status" value="1"/>
</dbReference>
<dbReference type="AlphaFoldDB" id="A0A9J6DJU8"/>
<feature type="domain" description="Transposable element P transposase-like GTP-binding insertion" evidence="4">
    <location>
        <begin position="565"/>
        <end position="678"/>
    </location>
</feature>
<feature type="compositionally biased region" description="Low complexity" evidence="2">
    <location>
        <begin position="1021"/>
        <end position="1032"/>
    </location>
</feature>
<comment type="caution">
    <text evidence="6">The sequence shown here is derived from an EMBL/GenBank/DDBJ whole genome shotgun (WGS) entry which is preliminary data.</text>
</comment>
<dbReference type="PANTHER" id="PTHR47577:SF2">
    <property type="entry name" value="THAP DOMAIN CONTAINING 9"/>
    <property type="match status" value="1"/>
</dbReference>
<feature type="compositionally biased region" description="Basic and acidic residues" evidence="2">
    <location>
        <begin position="1154"/>
        <end position="1173"/>
    </location>
</feature>
<evidence type="ECO:0000256" key="2">
    <source>
        <dbReference type="SAM" id="MobiDB-lite"/>
    </source>
</evidence>
<feature type="region of interest" description="Disordered" evidence="2">
    <location>
        <begin position="1150"/>
        <end position="1178"/>
    </location>
</feature>
<evidence type="ECO:0000259" key="5">
    <source>
        <dbReference type="Pfam" id="PF21789"/>
    </source>
</evidence>
<feature type="domain" description="Transposable element P transposase-like RNase H C-terminal" evidence="5">
    <location>
        <begin position="752"/>
        <end position="785"/>
    </location>
</feature>
<organism evidence="6 7">
    <name type="scientific">Rhipicephalus microplus</name>
    <name type="common">Cattle tick</name>
    <name type="synonym">Boophilus microplus</name>
    <dbReference type="NCBI Taxonomy" id="6941"/>
    <lineage>
        <taxon>Eukaryota</taxon>
        <taxon>Metazoa</taxon>
        <taxon>Ecdysozoa</taxon>
        <taxon>Arthropoda</taxon>
        <taxon>Chelicerata</taxon>
        <taxon>Arachnida</taxon>
        <taxon>Acari</taxon>
        <taxon>Parasitiformes</taxon>
        <taxon>Ixodida</taxon>
        <taxon>Ixodoidea</taxon>
        <taxon>Ixodidae</taxon>
        <taxon>Rhipicephalinae</taxon>
        <taxon>Rhipicephalus</taxon>
        <taxon>Boophilus</taxon>
    </lineage>
</organism>